<name>A0ABQ9IJA7_9NEOP</name>
<accession>A0ABQ9IJA7</accession>
<dbReference type="EMBL" id="JARBHB010000001">
    <property type="protein sequence ID" value="KAJ8896761.1"/>
    <property type="molecule type" value="Genomic_DNA"/>
</dbReference>
<feature type="region of interest" description="Disordered" evidence="1">
    <location>
        <begin position="33"/>
        <end position="56"/>
    </location>
</feature>
<organism evidence="2 3">
    <name type="scientific">Dryococelus australis</name>
    <dbReference type="NCBI Taxonomy" id="614101"/>
    <lineage>
        <taxon>Eukaryota</taxon>
        <taxon>Metazoa</taxon>
        <taxon>Ecdysozoa</taxon>
        <taxon>Arthropoda</taxon>
        <taxon>Hexapoda</taxon>
        <taxon>Insecta</taxon>
        <taxon>Pterygota</taxon>
        <taxon>Neoptera</taxon>
        <taxon>Polyneoptera</taxon>
        <taxon>Phasmatodea</taxon>
        <taxon>Verophasmatodea</taxon>
        <taxon>Anareolatae</taxon>
        <taxon>Phasmatidae</taxon>
        <taxon>Eurycanthinae</taxon>
        <taxon>Dryococelus</taxon>
    </lineage>
</organism>
<evidence type="ECO:0000256" key="1">
    <source>
        <dbReference type="SAM" id="MobiDB-lite"/>
    </source>
</evidence>
<keyword evidence="3" id="KW-1185">Reference proteome</keyword>
<reference evidence="2 3" key="1">
    <citation type="submission" date="2023-02" db="EMBL/GenBank/DDBJ databases">
        <title>LHISI_Scaffold_Assembly.</title>
        <authorList>
            <person name="Stuart O.P."/>
            <person name="Cleave R."/>
            <person name="Magrath M.J.L."/>
            <person name="Mikheyev A.S."/>
        </authorList>
    </citation>
    <scope>NUCLEOTIDE SEQUENCE [LARGE SCALE GENOMIC DNA]</scope>
    <source>
        <strain evidence="2">Daus_M_001</strain>
        <tissue evidence="2">Leg muscle</tissue>
    </source>
</reference>
<comment type="caution">
    <text evidence="2">The sequence shown here is derived from an EMBL/GenBank/DDBJ whole genome shotgun (WGS) entry which is preliminary data.</text>
</comment>
<dbReference type="Proteomes" id="UP001159363">
    <property type="component" value="Chromosome 1"/>
</dbReference>
<protein>
    <submittedName>
        <fullName evidence="2">Uncharacterized protein</fullName>
    </submittedName>
</protein>
<proteinExistence type="predicted"/>
<feature type="compositionally biased region" description="Basic and acidic residues" evidence="1">
    <location>
        <begin position="33"/>
        <end position="42"/>
    </location>
</feature>
<sequence length="109" mass="12178">MDVTLSISFSDDELVLIALMVWVFEPICVQRGEQRDEQRGEAGRNQTNWSSEESGEEGGWILTDIDYAVVGKLPAGLKSQDAERVALLGREVAKRSVSDVVRLQRELVE</sequence>
<evidence type="ECO:0000313" key="3">
    <source>
        <dbReference type="Proteomes" id="UP001159363"/>
    </source>
</evidence>
<gene>
    <name evidence="2" type="ORF">PR048_002106</name>
</gene>
<evidence type="ECO:0000313" key="2">
    <source>
        <dbReference type="EMBL" id="KAJ8896761.1"/>
    </source>
</evidence>